<proteinExistence type="predicted"/>
<feature type="domain" description="NIPSNAP" evidence="1">
    <location>
        <begin position="24"/>
        <end position="93"/>
    </location>
</feature>
<evidence type="ECO:0000313" key="3">
    <source>
        <dbReference type="Proteomes" id="UP000199417"/>
    </source>
</evidence>
<sequence>MQSELMIPFDFVSDPMPGLLGPIYEIRYDYFKVSDLSAGTEAWANAIQERSKRDSLVLAGRLEFGQVNGILQIWAYSDLETRKQALAEASEQGMSPPADSPAPIHQVTKMVMPSMFSPLQ</sequence>
<reference evidence="2 3" key="1">
    <citation type="submission" date="2016-10" db="EMBL/GenBank/DDBJ databases">
        <authorList>
            <person name="de Groot N.N."/>
        </authorList>
    </citation>
    <scope>NUCLEOTIDE SEQUENCE [LARGE SCALE GENOMIC DNA]</scope>
    <source>
        <strain evidence="2 3">JCM 11308</strain>
    </source>
</reference>
<name>A0A1G6SKC7_9NOCA</name>
<dbReference type="AlphaFoldDB" id="A0A1G6SKC7"/>
<dbReference type="SUPFAM" id="SSF54909">
    <property type="entry name" value="Dimeric alpha+beta barrel"/>
    <property type="match status" value="1"/>
</dbReference>
<organism evidence="2 3">
    <name type="scientific">Rhodococcus tukisamuensis</name>
    <dbReference type="NCBI Taxonomy" id="168276"/>
    <lineage>
        <taxon>Bacteria</taxon>
        <taxon>Bacillati</taxon>
        <taxon>Actinomycetota</taxon>
        <taxon>Actinomycetes</taxon>
        <taxon>Mycobacteriales</taxon>
        <taxon>Nocardiaceae</taxon>
        <taxon>Rhodococcus</taxon>
    </lineage>
</organism>
<accession>A0A1G6SKC7</accession>
<dbReference type="STRING" id="168276.SAMN05444580_103171"/>
<dbReference type="Gene3D" id="3.30.70.100">
    <property type="match status" value="1"/>
</dbReference>
<dbReference type="Proteomes" id="UP000199417">
    <property type="component" value="Unassembled WGS sequence"/>
</dbReference>
<dbReference type="InterPro" id="IPR011008">
    <property type="entry name" value="Dimeric_a/b-barrel"/>
</dbReference>
<evidence type="ECO:0000313" key="2">
    <source>
        <dbReference type="EMBL" id="SDD17243.1"/>
    </source>
</evidence>
<protein>
    <submittedName>
        <fullName evidence="2">NIPSNAP protein</fullName>
    </submittedName>
</protein>
<dbReference type="InterPro" id="IPR012577">
    <property type="entry name" value="NIPSNAP"/>
</dbReference>
<dbReference type="Pfam" id="PF07978">
    <property type="entry name" value="NIPSNAP"/>
    <property type="match status" value="1"/>
</dbReference>
<dbReference type="EMBL" id="FNAB01000003">
    <property type="protein sequence ID" value="SDD17243.1"/>
    <property type="molecule type" value="Genomic_DNA"/>
</dbReference>
<evidence type="ECO:0000259" key="1">
    <source>
        <dbReference type="Pfam" id="PF07978"/>
    </source>
</evidence>
<gene>
    <name evidence="2" type="ORF">SAMN05444580_103171</name>
</gene>
<keyword evidence="3" id="KW-1185">Reference proteome</keyword>